<feature type="compositionally biased region" description="Polar residues" evidence="1">
    <location>
        <begin position="63"/>
        <end position="86"/>
    </location>
</feature>
<gene>
    <name evidence="2" type="ORF">EGW08_011755</name>
</gene>
<organism evidence="2 3">
    <name type="scientific">Elysia chlorotica</name>
    <name type="common">Eastern emerald elysia</name>
    <name type="synonym">Sea slug</name>
    <dbReference type="NCBI Taxonomy" id="188477"/>
    <lineage>
        <taxon>Eukaryota</taxon>
        <taxon>Metazoa</taxon>
        <taxon>Spiralia</taxon>
        <taxon>Lophotrochozoa</taxon>
        <taxon>Mollusca</taxon>
        <taxon>Gastropoda</taxon>
        <taxon>Heterobranchia</taxon>
        <taxon>Euthyneura</taxon>
        <taxon>Panpulmonata</taxon>
        <taxon>Sacoglossa</taxon>
        <taxon>Placobranchoidea</taxon>
        <taxon>Plakobranchidae</taxon>
        <taxon>Elysia</taxon>
    </lineage>
</organism>
<protein>
    <submittedName>
        <fullName evidence="2">Uncharacterized protein</fullName>
    </submittedName>
</protein>
<dbReference type="OrthoDB" id="10648964at2759"/>
<dbReference type="EMBL" id="RQTK01000389">
    <property type="protein sequence ID" value="RUS80477.1"/>
    <property type="molecule type" value="Genomic_DNA"/>
</dbReference>
<comment type="caution">
    <text evidence="2">The sequence shown here is derived from an EMBL/GenBank/DDBJ whole genome shotgun (WGS) entry which is preliminary data.</text>
</comment>
<dbReference type="Proteomes" id="UP000271974">
    <property type="component" value="Unassembled WGS sequence"/>
</dbReference>
<feature type="compositionally biased region" description="Basic residues" evidence="1">
    <location>
        <begin position="53"/>
        <end position="62"/>
    </location>
</feature>
<keyword evidence="3" id="KW-1185">Reference proteome</keyword>
<name>A0A433TFW2_ELYCH</name>
<feature type="region of interest" description="Disordered" evidence="1">
    <location>
        <begin position="1"/>
        <end position="86"/>
    </location>
</feature>
<evidence type="ECO:0000256" key="1">
    <source>
        <dbReference type="SAM" id="MobiDB-lite"/>
    </source>
</evidence>
<sequence>MPKSAAEKMREYRARMSNEKRQEMCNKNREQQKASRSKWSEDRRQCESENAKERKKKSRTRMKQTNQNVPLTPLTASCSTPFRTNQSLSKAGTKLHKLYQKVPERRQPLLRNCLTHFYHMLNLKPTVTDLNLTKSFNNFTKVTQFPDSYQEERTL</sequence>
<reference evidence="2 3" key="1">
    <citation type="submission" date="2019-01" db="EMBL/GenBank/DDBJ databases">
        <title>A draft genome assembly of the solar-powered sea slug Elysia chlorotica.</title>
        <authorList>
            <person name="Cai H."/>
            <person name="Li Q."/>
            <person name="Fang X."/>
            <person name="Li J."/>
            <person name="Curtis N.E."/>
            <person name="Altenburger A."/>
            <person name="Shibata T."/>
            <person name="Feng M."/>
            <person name="Maeda T."/>
            <person name="Schwartz J.A."/>
            <person name="Shigenobu S."/>
            <person name="Lundholm N."/>
            <person name="Nishiyama T."/>
            <person name="Yang H."/>
            <person name="Hasebe M."/>
            <person name="Li S."/>
            <person name="Pierce S.K."/>
            <person name="Wang J."/>
        </authorList>
    </citation>
    <scope>NUCLEOTIDE SEQUENCE [LARGE SCALE GENOMIC DNA]</scope>
    <source>
        <strain evidence="2">EC2010</strain>
        <tissue evidence="2">Whole organism of an adult</tissue>
    </source>
</reference>
<proteinExistence type="predicted"/>
<accession>A0A433TFW2</accession>
<dbReference type="AlphaFoldDB" id="A0A433TFW2"/>
<feature type="compositionally biased region" description="Basic and acidic residues" evidence="1">
    <location>
        <begin position="1"/>
        <end position="52"/>
    </location>
</feature>
<evidence type="ECO:0000313" key="3">
    <source>
        <dbReference type="Proteomes" id="UP000271974"/>
    </source>
</evidence>
<evidence type="ECO:0000313" key="2">
    <source>
        <dbReference type="EMBL" id="RUS80477.1"/>
    </source>
</evidence>